<dbReference type="AlphaFoldDB" id="L1JB93"/>
<dbReference type="OrthoDB" id="205651at2759"/>
<accession>L1JB93</accession>
<keyword evidence="5" id="KW-1185">Reference proteome</keyword>
<organism evidence="3">
    <name type="scientific">Guillardia theta (strain CCMP2712)</name>
    <name type="common">Cryptophyte</name>
    <dbReference type="NCBI Taxonomy" id="905079"/>
    <lineage>
        <taxon>Eukaryota</taxon>
        <taxon>Cryptophyceae</taxon>
        <taxon>Pyrenomonadales</taxon>
        <taxon>Geminigeraceae</taxon>
        <taxon>Guillardia</taxon>
    </lineage>
</organism>
<dbReference type="EMBL" id="JH992999">
    <property type="protein sequence ID" value="EKX45360.1"/>
    <property type="molecule type" value="Genomic_DNA"/>
</dbReference>
<feature type="compositionally biased region" description="Polar residues" evidence="1">
    <location>
        <begin position="61"/>
        <end position="83"/>
    </location>
</feature>
<reference evidence="5" key="2">
    <citation type="submission" date="2012-11" db="EMBL/GenBank/DDBJ databases">
        <authorList>
            <person name="Kuo A."/>
            <person name="Curtis B.A."/>
            <person name="Tanifuji G."/>
            <person name="Burki F."/>
            <person name="Gruber A."/>
            <person name="Irimia M."/>
            <person name="Maruyama S."/>
            <person name="Arias M.C."/>
            <person name="Ball S.G."/>
            <person name="Gile G.H."/>
            <person name="Hirakawa Y."/>
            <person name="Hopkins J.F."/>
            <person name="Rensing S.A."/>
            <person name="Schmutz J."/>
            <person name="Symeonidi A."/>
            <person name="Elias M."/>
            <person name="Eveleigh R.J."/>
            <person name="Herman E.K."/>
            <person name="Klute M.J."/>
            <person name="Nakayama T."/>
            <person name="Obornik M."/>
            <person name="Reyes-Prieto A."/>
            <person name="Armbrust E.V."/>
            <person name="Aves S.J."/>
            <person name="Beiko R.G."/>
            <person name="Coutinho P."/>
            <person name="Dacks J.B."/>
            <person name="Durnford D.G."/>
            <person name="Fast N.M."/>
            <person name="Green B.R."/>
            <person name="Grisdale C."/>
            <person name="Hempe F."/>
            <person name="Henrissat B."/>
            <person name="Hoppner M.P."/>
            <person name="Ishida K.-I."/>
            <person name="Kim E."/>
            <person name="Koreny L."/>
            <person name="Kroth P.G."/>
            <person name="Liu Y."/>
            <person name="Malik S.-B."/>
            <person name="Maier U.G."/>
            <person name="McRose D."/>
            <person name="Mock T."/>
            <person name="Neilson J.A."/>
            <person name="Onodera N.T."/>
            <person name="Poole A.M."/>
            <person name="Pritham E.J."/>
            <person name="Richards T.A."/>
            <person name="Rocap G."/>
            <person name="Roy S.W."/>
            <person name="Sarai C."/>
            <person name="Schaack S."/>
            <person name="Shirato S."/>
            <person name="Slamovits C.H."/>
            <person name="Spencer D.F."/>
            <person name="Suzuki S."/>
            <person name="Worden A.Z."/>
            <person name="Zauner S."/>
            <person name="Barry K."/>
            <person name="Bell C."/>
            <person name="Bharti A.K."/>
            <person name="Crow J.A."/>
            <person name="Grimwood J."/>
            <person name="Kramer R."/>
            <person name="Lindquist E."/>
            <person name="Lucas S."/>
            <person name="Salamov A."/>
            <person name="McFadden G.I."/>
            <person name="Lane C.E."/>
            <person name="Keeling P.J."/>
            <person name="Gray M.W."/>
            <person name="Grigoriev I.V."/>
            <person name="Archibald J.M."/>
        </authorList>
    </citation>
    <scope>NUCLEOTIDE SEQUENCE</scope>
    <source>
        <strain evidence="5">CCMP2712</strain>
    </source>
</reference>
<feature type="signal peptide" evidence="2">
    <location>
        <begin position="1"/>
        <end position="28"/>
    </location>
</feature>
<evidence type="ECO:0000313" key="4">
    <source>
        <dbReference type="EnsemblProtists" id="EKX45360"/>
    </source>
</evidence>
<proteinExistence type="predicted"/>
<feature type="chain" id="PRO_5008771206" evidence="2">
    <location>
        <begin position="29"/>
        <end position="256"/>
    </location>
</feature>
<dbReference type="HOGENOM" id="CLU_1087563_0_0_1"/>
<protein>
    <submittedName>
        <fullName evidence="3 4">Uncharacterized protein</fullName>
    </submittedName>
</protein>
<reference evidence="4" key="3">
    <citation type="submission" date="2016-03" db="UniProtKB">
        <authorList>
            <consortium name="EnsemblProtists"/>
        </authorList>
    </citation>
    <scope>IDENTIFICATION</scope>
</reference>
<dbReference type="OMA" id="YTIPERA"/>
<feature type="compositionally biased region" description="Basic and acidic residues" evidence="1">
    <location>
        <begin position="39"/>
        <end position="52"/>
    </location>
</feature>
<evidence type="ECO:0000313" key="5">
    <source>
        <dbReference type="Proteomes" id="UP000011087"/>
    </source>
</evidence>
<dbReference type="PaxDb" id="55529-EKX45360"/>
<dbReference type="eggNOG" id="ENOG502S3K1">
    <property type="taxonomic scope" value="Eukaryota"/>
</dbReference>
<dbReference type="EnsemblProtists" id="EKX45360">
    <property type="protein sequence ID" value="EKX45360"/>
    <property type="gene ID" value="GUITHDRAFT_108628"/>
</dbReference>
<reference evidence="3 5" key="1">
    <citation type="journal article" date="2012" name="Nature">
        <title>Algal genomes reveal evolutionary mosaicism and the fate of nucleomorphs.</title>
        <authorList>
            <consortium name="DOE Joint Genome Institute"/>
            <person name="Curtis B.A."/>
            <person name="Tanifuji G."/>
            <person name="Burki F."/>
            <person name="Gruber A."/>
            <person name="Irimia M."/>
            <person name="Maruyama S."/>
            <person name="Arias M.C."/>
            <person name="Ball S.G."/>
            <person name="Gile G.H."/>
            <person name="Hirakawa Y."/>
            <person name="Hopkins J.F."/>
            <person name="Kuo A."/>
            <person name="Rensing S.A."/>
            <person name="Schmutz J."/>
            <person name="Symeonidi A."/>
            <person name="Elias M."/>
            <person name="Eveleigh R.J."/>
            <person name="Herman E.K."/>
            <person name="Klute M.J."/>
            <person name="Nakayama T."/>
            <person name="Obornik M."/>
            <person name="Reyes-Prieto A."/>
            <person name="Armbrust E.V."/>
            <person name="Aves S.J."/>
            <person name="Beiko R.G."/>
            <person name="Coutinho P."/>
            <person name="Dacks J.B."/>
            <person name="Durnford D.G."/>
            <person name="Fast N.M."/>
            <person name="Green B.R."/>
            <person name="Grisdale C.J."/>
            <person name="Hempel F."/>
            <person name="Henrissat B."/>
            <person name="Hoppner M.P."/>
            <person name="Ishida K."/>
            <person name="Kim E."/>
            <person name="Koreny L."/>
            <person name="Kroth P.G."/>
            <person name="Liu Y."/>
            <person name="Malik S.B."/>
            <person name="Maier U.G."/>
            <person name="McRose D."/>
            <person name="Mock T."/>
            <person name="Neilson J.A."/>
            <person name="Onodera N.T."/>
            <person name="Poole A.M."/>
            <person name="Pritham E.J."/>
            <person name="Richards T.A."/>
            <person name="Rocap G."/>
            <person name="Roy S.W."/>
            <person name="Sarai C."/>
            <person name="Schaack S."/>
            <person name="Shirato S."/>
            <person name="Slamovits C.H."/>
            <person name="Spencer D.F."/>
            <person name="Suzuki S."/>
            <person name="Worden A.Z."/>
            <person name="Zauner S."/>
            <person name="Barry K."/>
            <person name="Bell C."/>
            <person name="Bharti A.K."/>
            <person name="Crow J.A."/>
            <person name="Grimwood J."/>
            <person name="Kramer R."/>
            <person name="Lindquist E."/>
            <person name="Lucas S."/>
            <person name="Salamov A."/>
            <person name="McFadden G.I."/>
            <person name="Lane C.E."/>
            <person name="Keeling P.J."/>
            <person name="Gray M.W."/>
            <person name="Grigoriev I.V."/>
            <person name="Archibald J.M."/>
        </authorList>
    </citation>
    <scope>NUCLEOTIDE SEQUENCE</scope>
    <source>
        <strain evidence="3 5">CCMP2712</strain>
    </source>
</reference>
<dbReference type="RefSeq" id="XP_005832340.1">
    <property type="nucleotide sequence ID" value="XM_005832283.1"/>
</dbReference>
<evidence type="ECO:0000313" key="3">
    <source>
        <dbReference type="EMBL" id="EKX45360.1"/>
    </source>
</evidence>
<dbReference type="GeneID" id="17302063"/>
<evidence type="ECO:0000256" key="2">
    <source>
        <dbReference type="SAM" id="SignalP"/>
    </source>
</evidence>
<name>L1JB93_GUITC</name>
<dbReference type="Proteomes" id="UP000011087">
    <property type="component" value="Unassembled WGS sequence"/>
</dbReference>
<sequence length="256" mass="29101">MNMERREVLAGLLCSGLVAAWGPSEAYAQVSFEEFMAEKRRKEKQKELRRMQAEGLVPDADSSSAVDGDISTDTPSQPSQSVLDQYKNVKPEVDADPLKTAIVAILRIQEATLQEARLINTGNFRDLQRNNIKMATKMMIENYKMNDIITKASAFAKPNQINDCSQIGREAVQDLQTILDYFDEQPRELKVSELSADKKEFVIKALTSCRQKLDQFLSYFPTEKIAEGRKQVMEENEMNRKELPADIQILNPVFMN</sequence>
<evidence type="ECO:0000256" key="1">
    <source>
        <dbReference type="SAM" id="MobiDB-lite"/>
    </source>
</evidence>
<keyword evidence="2" id="KW-0732">Signal</keyword>
<dbReference type="KEGG" id="gtt:GUITHDRAFT_108628"/>
<feature type="region of interest" description="Disordered" evidence="1">
    <location>
        <begin position="39"/>
        <end position="83"/>
    </location>
</feature>
<gene>
    <name evidence="3" type="ORF">GUITHDRAFT_108628</name>
</gene>